<organism evidence="1">
    <name type="scientific">marine sediment metagenome</name>
    <dbReference type="NCBI Taxonomy" id="412755"/>
    <lineage>
        <taxon>unclassified sequences</taxon>
        <taxon>metagenomes</taxon>
        <taxon>ecological metagenomes</taxon>
    </lineage>
</organism>
<feature type="non-terminal residue" evidence="1">
    <location>
        <position position="1"/>
    </location>
</feature>
<dbReference type="AlphaFoldDB" id="X1FXF7"/>
<proteinExistence type="predicted"/>
<name>X1FXF7_9ZZZZ</name>
<evidence type="ECO:0000313" key="1">
    <source>
        <dbReference type="EMBL" id="GAH37245.1"/>
    </source>
</evidence>
<gene>
    <name evidence="1" type="ORF">S03H2_18240</name>
</gene>
<sequence length="141" mass="16719">VSDKMFFRAQYFKDFAHLCREAKNFERFHDQNHHYSTLKGLTPNQKCSGNIKFLPASFRLPDKLTICPGYVHLIRFIRSDRILDIFGEKYVMPGEVEYEYVWATIDTVQEKLFVNHDSKLVVEYPYPLPKSSIDLSRFDLF</sequence>
<protein>
    <submittedName>
        <fullName evidence="1">Uncharacterized protein</fullName>
    </submittedName>
</protein>
<accession>X1FXF7</accession>
<comment type="caution">
    <text evidence="1">The sequence shown here is derived from an EMBL/GenBank/DDBJ whole genome shotgun (WGS) entry which is preliminary data.</text>
</comment>
<reference evidence="1" key="1">
    <citation type="journal article" date="2014" name="Front. Microbiol.">
        <title>High frequency of phylogenetically diverse reductive dehalogenase-homologous genes in deep subseafloor sedimentary metagenomes.</title>
        <authorList>
            <person name="Kawai M."/>
            <person name="Futagami T."/>
            <person name="Toyoda A."/>
            <person name="Takaki Y."/>
            <person name="Nishi S."/>
            <person name="Hori S."/>
            <person name="Arai W."/>
            <person name="Tsubouchi T."/>
            <person name="Morono Y."/>
            <person name="Uchiyama I."/>
            <person name="Ito T."/>
            <person name="Fujiyama A."/>
            <person name="Inagaki F."/>
            <person name="Takami H."/>
        </authorList>
    </citation>
    <scope>NUCLEOTIDE SEQUENCE</scope>
    <source>
        <strain evidence="1">Expedition CK06-06</strain>
    </source>
</reference>
<dbReference type="EMBL" id="BARU01009456">
    <property type="protein sequence ID" value="GAH37245.1"/>
    <property type="molecule type" value="Genomic_DNA"/>
</dbReference>